<reference evidence="2 3" key="1">
    <citation type="submission" date="2020-08" db="EMBL/GenBank/DDBJ databases">
        <title>Complete genome sequence of Entomobacter blattae G55GP.</title>
        <authorList>
            <person name="Poehlein A."/>
            <person name="Guzman J."/>
            <person name="Daniel R."/>
            <person name="Vilcinskas A."/>
        </authorList>
    </citation>
    <scope>NUCLEOTIDE SEQUENCE [LARGE SCALE GENOMIC DNA]</scope>
    <source>
        <strain evidence="2 3">G55GP</strain>
    </source>
</reference>
<dbReference type="InterPro" id="IPR000415">
    <property type="entry name" value="Nitroreductase-like"/>
</dbReference>
<dbReference type="PANTHER" id="PTHR23026:SF123">
    <property type="entry name" value="NAD(P)H NITROREDUCTASE RV3131-RELATED"/>
    <property type="match status" value="1"/>
</dbReference>
<dbReference type="NCBIfam" id="TIGR02476">
    <property type="entry name" value="BluB"/>
    <property type="match status" value="1"/>
</dbReference>
<dbReference type="SUPFAM" id="SSF55469">
    <property type="entry name" value="FMN-dependent nitroreductase-like"/>
    <property type="match status" value="1"/>
</dbReference>
<dbReference type="RefSeq" id="WP_203414298.1">
    <property type="nucleotide sequence ID" value="NZ_CP060244.1"/>
</dbReference>
<dbReference type="AlphaFoldDB" id="A0A7H1NQ41"/>
<proteinExistence type="predicted"/>
<dbReference type="GO" id="GO:0102919">
    <property type="term" value="F:5,6-dimethylbenzimidazole synthase activity"/>
    <property type="evidence" value="ECO:0007669"/>
    <property type="project" value="UniProtKB-EC"/>
</dbReference>
<keyword evidence="2" id="KW-0560">Oxidoreductase</keyword>
<dbReference type="InterPro" id="IPR029479">
    <property type="entry name" value="Nitroreductase"/>
</dbReference>
<dbReference type="Proteomes" id="UP000516349">
    <property type="component" value="Chromosome"/>
</dbReference>
<gene>
    <name evidence="2" type="ORF">JGUZn3_06590</name>
</gene>
<protein>
    <submittedName>
        <fullName evidence="2">5,6-dimethylbenzimidazole synthase</fullName>
        <ecNumber evidence="2">1.13.11.79</ecNumber>
    </submittedName>
</protein>
<evidence type="ECO:0000313" key="3">
    <source>
        <dbReference type="Proteomes" id="UP000516349"/>
    </source>
</evidence>
<dbReference type="PANTHER" id="PTHR23026">
    <property type="entry name" value="NADPH NITROREDUCTASE"/>
    <property type="match status" value="1"/>
</dbReference>
<dbReference type="EMBL" id="CP060244">
    <property type="protein sequence ID" value="QNT77901.1"/>
    <property type="molecule type" value="Genomic_DNA"/>
</dbReference>
<organism evidence="2 3">
    <name type="scientific">Entomobacter blattae</name>
    <dbReference type="NCBI Taxonomy" id="2762277"/>
    <lineage>
        <taxon>Bacteria</taxon>
        <taxon>Pseudomonadati</taxon>
        <taxon>Pseudomonadota</taxon>
        <taxon>Alphaproteobacteria</taxon>
        <taxon>Acetobacterales</taxon>
        <taxon>Acetobacteraceae</taxon>
        <taxon>Entomobacter</taxon>
    </lineage>
</organism>
<evidence type="ECO:0000259" key="1">
    <source>
        <dbReference type="Pfam" id="PF00881"/>
    </source>
</evidence>
<name>A0A7H1NQ41_9PROT</name>
<evidence type="ECO:0000313" key="2">
    <source>
        <dbReference type="EMBL" id="QNT77901.1"/>
    </source>
</evidence>
<dbReference type="Pfam" id="PF00881">
    <property type="entry name" value="Nitroreductase"/>
    <property type="match status" value="1"/>
</dbReference>
<dbReference type="KEGG" id="ebla:JGUZn3_06590"/>
<feature type="domain" description="Nitroreductase" evidence="1">
    <location>
        <begin position="19"/>
        <end position="184"/>
    </location>
</feature>
<dbReference type="Gene3D" id="3.40.109.10">
    <property type="entry name" value="NADH Oxidase"/>
    <property type="match status" value="1"/>
</dbReference>
<dbReference type="EC" id="1.13.11.79" evidence="2"/>
<dbReference type="InterPro" id="IPR050627">
    <property type="entry name" value="Nitroreductase/BluB"/>
</dbReference>
<sequence>MTVPVFTQEFQKNLEELLYWRRDVRHFLTTPLDPALLDYLLALANTAPSVGLSQPWRFMKVESKERRLNIRAEFERCNAEALSLQTQDDAPNYAQLKLAGLDDAPHHLAVFSEKNPSQGRGLGRHTMPETAAYSTVMAIYTFWLAARAHGVGVGWVSILDPHIVSQILDSKPEWQFIAYLCVGKPKIEQDIPELEEKGWEYRREEWKNWIER</sequence>
<keyword evidence="3" id="KW-1185">Reference proteome</keyword>
<accession>A0A7H1NQ41</accession>
<dbReference type="InterPro" id="IPR012825">
    <property type="entry name" value="BluB"/>
</dbReference>